<proteinExistence type="predicted"/>
<reference evidence="2" key="1">
    <citation type="journal article" date="2019" name="Int. J. Syst. Evol. Microbiol.">
        <title>The Global Catalogue of Microorganisms (GCM) 10K type strain sequencing project: providing services to taxonomists for standard genome sequencing and annotation.</title>
        <authorList>
            <consortium name="The Broad Institute Genomics Platform"/>
            <consortium name="The Broad Institute Genome Sequencing Center for Infectious Disease"/>
            <person name="Wu L."/>
            <person name="Ma J."/>
        </authorList>
    </citation>
    <scope>NUCLEOTIDE SEQUENCE [LARGE SCALE GENOMIC DNA]</scope>
    <source>
        <strain evidence="2">CECT 7956</strain>
    </source>
</reference>
<dbReference type="EMBL" id="JBHRYQ010000001">
    <property type="protein sequence ID" value="MFC3811427.1"/>
    <property type="molecule type" value="Genomic_DNA"/>
</dbReference>
<accession>A0ABV7YX50</accession>
<organism evidence="1 2">
    <name type="scientific">Lacihabitans lacunae</name>
    <dbReference type="NCBI Taxonomy" id="1028214"/>
    <lineage>
        <taxon>Bacteria</taxon>
        <taxon>Pseudomonadati</taxon>
        <taxon>Bacteroidota</taxon>
        <taxon>Cytophagia</taxon>
        <taxon>Cytophagales</taxon>
        <taxon>Leadbetterellaceae</taxon>
        <taxon>Lacihabitans</taxon>
    </lineage>
</organism>
<evidence type="ECO:0000313" key="1">
    <source>
        <dbReference type="EMBL" id="MFC3811427.1"/>
    </source>
</evidence>
<name>A0ABV7YX50_9BACT</name>
<sequence>MIKCKLIANILDLLLDGDNDGLTLRNQINFLTDTRYNYTGAGVFVTFSHSDQISKYKLERHELVINGVDIKDEAGNIDADAQVFVKNGLIDYLEIWSRTGDYPDKELDNYTLTQVWDKSPSRQIKKANA</sequence>
<gene>
    <name evidence="1" type="ORF">ACFOOI_12245</name>
</gene>
<protein>
    <submittedName>
        <fullName evidence="1">Uncharacterized protein</fullName>
    </submittedName>
</protein>
<dbReference type="RefSeq" id="WP_379838267.1">
    <property type="nucleotide sequence ID" value="NZ_JBHRYQ010000001.1"/>
</dbReference>
<dbReference type="Proteomes" id="UP001595616">
    <property type="component" value="Unassembled WGS sequence"/>
</dbReference>
<comment type="caution">
    <text evidence="1">The sequence shown here is derived from an EMBL/GenBank/DDBJ whole genome shotgun (WGS) entry which is preliminary data.</text>
</comment>
<keyword evidence="2" id="KW-1185">Reference proteome</keyword>
<evidence type="ECO:0000313" key="2">
    <source>
        <dbReference type="Proteomes" id="UP001595616"/>
    </source>
</evidence>